<dbReference type="SUPFAM" id="SSF53448">
    <property type="entry name" value="Nucleotide-diphospho-sugar transferases"/>
    <property type="match status" value="1"/>
</dbReference>
<geneLocation type="plasmid" evidence="3">
    <name>pdy25-f</name>
</geneLocation>
<name>A0A291M561_9RHOB</name>
<dbReference type="KEGG" id="cmag:CBW24_17980"/>
<evidence type="ECO:0000259" key="1">
    <source>
        <dbReference type="Pfam" id="PF00535"/>
    </source>
</evidence>
<keyword evidence="3" id="KW-1185">Reference proteome</keyword>
<proteinExistence type="predicted"/>
<dbReference type="RefSeq" id="WP_097374627.1">
    <property type="nucleotide sequence ID" value="NZ_CP021410.1"/>
</dbReference>
<dbReference type="AlphaFoldDB" id="A0A291M561"/>
<dbReference type="Gene3D" id="3.90.550.10">
    <property type="entry name" value="Spore Coat Polysaccharide Biosynthesis Protein SpsA, Chain A"/>
    <property type="match status" value="1"/>
</dbReference>
<organism evidence="2 3">
    <name type="scientific">Pacificitalea manganoxidans</name>
    <dbReference type="NCBI Taxonomy" id="1411902"/>
    <lineage>
        <taxon>Bacteria</taxon>
        <taxon>Pseudomonadati</taxon>
        <taxon>Pseudomonadota</taxon>
        <taxon>Alphaproteobacteria</taxon>
        <taxon>Rhodobacterales</taxon>
        <taxon>Paracoccaceae</taxon>
        <taxon>Pacificitalea</taxon>
    </lineage>
</organism>
<dbReference type="Pfam" id="PF00535">
    <property type="entry name" value="Glycos_transf_2"/>
    <property type="match status" value="1"/>
</dbReference>
<dbReference type="InterPro" id="IPR001173">
    <property type="entry name" value="Glyco_trans_2-like"/>
</dbReference>
<keyword evidence="2" id="KW-0614">Plasmid</keyword>
<dbReference type="OrthoDB" id="5291101at2"/>
<dbReference type="Proteomes" id="UP000219050">
    <property type="component" value="Plasmid pDY25-F"/>
</dbReference>
<protein>
    <recommendedName>
        <fullName evidence="1">Glycosyltransferase 2-like domain-containing protein</fullName>
    </recommendedName>
</protein>
<evidence type="ECO:0000313" key="2">
    <source>
        <dbReference type="EMBL" id="ATI44032.1"/>
    </source>
</evidence>
<gene>
    <name evidence="2" type="ORF">CBW24_17980</name>
</gene>
<evidence type="ECO:0000313" key="3">
    <source>
        <dbReference type="Proteomes" id="UP000219050"/>
    </source>
</evidence>
<reference evidence="2 3" key="1">
    <citation type="submission" date="2017-05" db="EMBL/GenBank/DDBJ databases">
        <title>Comparative genomic and metabolic analysis of manganese-oxidizing mechanisms in Celeribater manganoxidans DY25T: its adaption to the environment of polymetallic nodule.</title>
        <authorList>
            <person name="Wang X."/>
        </authorList>
    </citation>
    <scope>NUCLEOTIDE SEQUENCE [LARGE SCALE GENOMIC DNA]</scope>
    <source>
        <strain evidence="2 3">DY25</strain>
        <plasmid evidence="3">pdy25-f</plasmid>
    </source>
</reference>
<dbReference type="EMBL" id="CP021410">
    <property type="protein sequence ID" value="ATI44032.1"/>
    <property type="molecule type" value="Genomic_DNA"/>
</dbReference>
<accession>A0A291M561</accession>
<feature type="domain" description="Glycosyltransferase 2-like" evidence="1">
    <location>
        <begin position="9"/>
        <end position="95"/>
    </location>
</feature>
<dbReference type="CDD" id="cd01670">
    <property type="entry name" value="Death"/>
    <property type="match status" value="1"/>
</dbReference>
<dbReference type="InterPro" id="IPR029044">
    <property type="entry name" value="Nucleotide-diphossugar_trans"/>
</dbReference>
<sequence length="403" mass="45528">MASTAARFSICIPSRNRLEAVKETVQSVLSQDCDSWEIVISDNSTQSRGALAAWVETLEQPEDKIRVIDTGGNLQMDENWESATLPATGDYVLVVADRWRLRNGALQVFSNIIDRFDPDLIFWAGTKPHQFGALFATPGGPPPLKISEVSTNKILGDFLDFRGYETESVYGQAIPRSLNTAYKRVLSDQAREIWGELFRPISPDYTSAMAFLLVGQRCIKIHEMMYTPIKGAGSNFSNTSVLGLGHYLTTFPNCHVWRGLDEDVVFSTVLNDVENTLKVTAEGREWIERINVENALKCMMSELNFKEFNGSLLPVARTREKIYALAAREGLSERQISNIEDYVSRSRHRAVELRRWLRRFGLYDTVRSLNDRLRHAGKKSRISEMIEAENVAARGLDVIALDR</sequence>